<reference evidence="1" key="1">
    <citation type="journal article" date="2020" name="Nat. Commun.">
        <title>Large-scale genome sequencing of mycorrhizal fungi provides insights into the early evolution of symbiotic traits.</title>
        <authorList>
            <person name="Miyauchi S."/>
            <person name="Kiss E."/>
            <person name="Kuo A."/>
            <person name="Drula E."/>
            <person name="Kohler A."/>
            <person name="Sanchez-Garcia M."/>
            <person name="Morin E."/>
            <person name="Andreopoulos B."/>
            <person name="Barry K.W."/>
            <person name="Bonito G."/>
            <person name="Buee M."/>
            <person name="Carver A."/>
            <person name="Chen C."/>
            <person name="Cichocki N."/>
            <person name="Clum A."/>
            <person name="Culley D."/>
            <person name="Crous P.W."/>
            <person name="Fauchery L."/>
            <person name="Girlanda M."/>
            <person name="Hayes R.D."/>
            <person name="Keri Z."/>
            <person name="LaButti K."/>
            <person name="Lipzen A."/>
            <person name="Lombard V."/>
            <person name="Magnuson J."/>
            <person name="Maillard F."/>
            <person name="Murat C."/>
            <person name="Nolan M."/>
            <person name="Ohm R.A."/>
            <person name="Pangilinan J."/>
            <person name="Pereira M.F."/>
            <person name="Perotto S."/>
            <person name="Peter M."/>
            <person name="Pfister S."/>
            <person name="Riley R."/>
            <person name="Sitrit Y."/>
            <person name="Stielow J.B."/>
            <person name="Szollosi G."/>
            <person name="Zifcakova L."/>
            <person name="Stursova M."/>
            <person name="Spatafora J.W."/>
            <person name="Tedersoo L."/>
            <person name="Vaario L.M."/>
            <person name="Yamada A."/>
            <person name="Yan M."/>
            <person name="Wang P."/>
            <person name="Xu J."/>
            <person name="Bruns T."/>
            <person name="Baldrian P."/>
            <person name="Vilgalys R."/>
            <person name="Dunand C."/>
            <person name="Henrissat B."/>
            <person name="Grigoriev I.V."/>
            <person name="Hibbett D."/>
            <person name="Nagy L.G."/>
            <person name="Martin F.M."/>
        </authorList>
    </citation>
    <scope>NUCLEOTIDE SEQUENCE</scope>
    <source>
        <strain evidence="1">UP504</strain>
    </source>
</reference>
<proteinExistence type="predicted"/>
<comment type="caution">
    <text evidence="1">The sequence shown here is derived from an EMBL/GenBank/DDBJ whole genome shotgun (WGS) entry which is preliminary data.</text>
</comment>
<sequence>MTPAMSPGRISPSWALFFYRVREFSKLPPSSPVISWLLAPGSARCEVFGISASGPLRTQSMQSLVLAQWRSIPLIRVLP</sequence>
<evidence type="ECO:0000313" key="1">
    <source>
        <dbReference type="EMBL" id="KAF9502647.1"/>
    </source>
</evidence>
<dbReference type="Proteomes" id="UP000886523">
    <property type="component" value="Unassembled WGS sequence"/>
</dbReference>
<keyword evidence="2" id="KW-1185">Reference proteome</keyword>
<dbReference type="AlphaFoldDB" id="A0A9P6AA62"/>
<gene>
    <name evidence="1" type="ORF">BS47DRAFT_1356872</name>
</gene>
<dbReference type="EMBL" id="MU129791">
    <property type="protein sequence ID" value="KAF9502647.1"/>
    <property type="molecule type" value="Genomic_DNA"/>
</dbReference>
<accession>A0A9P6AA62</accession>
<protein>
    <submittedName>
        <fullName evidence="1">Uncharacterized protein</fullName>
    </submittedName>
</protein>
<evidence type="ECO:0000313" key="2">
    <source>
        <dbReference type="Proteomes" id="UP000886523"/>
    </source>
</evidence>
<name>A0A9P6AA62_9AGAM</name>
<organism evidence="1 2">
    <name type="scientific">Hydnum rufescens UP504</name>
    <dbReference type="NCBI Taxonomy" id="1448309"/>
    <lineage>
        <taxon>Eukaryota</taxon>
        <taxon>Fungi</taxon>
        <taxon>Dikarya</taxon>
        <taxon>Basidiomycota</taxon>
        <taxon>Agaricomycotina</taxon>
        <taxon>Agaricomycetes</taxon>
        <taxon>Cantharellales</taxon>
        <taxon>Hydnaceae</taxon>
        <taxon>Hydnum</taxon>
    </lineage>
</organism>